<dbReference type="WBParaSite" id="jg5419.2">
    <property type="protein sequence ID" value="jg5419.2"/>
    <property type="gene ID" value="jg5419"/>
</dbReference>
<accession>A0A915EHJ7</accession>
<sequence>MDLMSEALCKCECLTYLCANDARFGDQGSDASLIRRALNEIFGEGTVPTVSVDSWAVVSHPWVFFSHPWAVFYQSGSNFPEKGFSEYRVFPVQSDG</sequence>
<proteinExistence type="predicted"/>
<organism evidence="1 2">
    <name type="scientific">Ditylenchus dipsaci</name>
    <dbReference type="NCBI Taxonomy" id="166011"/>
    <lineage>
        <taxon>Eukaryota</taxon>
        <taxon>Metazoa</taxon>
        <taxon>Ecdysozoa</taxon>
        <taxon>Nematoda</taxon>
        <taxon>Chromadorea</taxon>
        <taxon>Rhabditida</taxon>
        <taxon>Tylenchina</taxon>
        <taxon>Tylenchomorpha</taxon>
        <taxon>Sphaerularioidea</taxon>
        <taxon>Anguinidae</taxon>
        <taxon>Anguininae</taxon>
        <taxon>Ditylenchus</taxon>
    </lineage>
</organism>
<keyword evidence="1" id="KW-1185">Reference proteome</keyword>
<name>A0A915EHJ7_9BILA</name>
<evidence type="ECO:0000313" key="2">
    <source>
        <dbReference type="WBParaSite" id="jg5419.2"/>
    </source>
</evidence>
<dbReference type="AlphaFoldDB" id="A0A915EHJ7"/>
<dbReference type="Proteomes" id="UP000887574">
    <property type="component" value="Unplaced"/>
</dbReference>
<protein>
    <submittedName>
        <fullName evidence="2">Uncharacterized protein</fullName>
    </submittedName>
</protein>
<evidence type="ECO:0000313" key="1">
    <source>
        <dbReference type="Proteomes" id="UP000887574"/>
    </source>
</evidence>
<reference evidence="2" key="1">
    <citation type="submission" date="2022-11" db="UniProtKB">
        <authorList>
            <consortium name="WormBaseParasite"/>
        </authorList>
    </citation>
    <scope>IDENTIFICATION</scope>
</reference>